<dbReference type="PANTHER" id="PTHR31672:SF13">
    <property type="entry name" value="F-BOX PROTEIN CPR30-LIKE"/>
    <property type="match status" value="1"/>
</dbReference>
<proteinExistence type="predicted"/>
<dbReference type="InterPro" id="IPR001810">
    <property type="entry name" value="F-box_dom"/>
</dbReference>
<dbReference type="SUPFAM" id="SSF81383">
    <property type="entry name" value="F-box domain"/>
    <property type="match status" value="1"/>
</dbReference>
<gene>
    <name evidence="2" type="ORF">F0562_017327</name>
</gene>
<name>A0A5J4ZE09_9ASTE</name>
<dbReference type="NCBIfam" id="TIGR01640">
    <property type="entry name" value="F_box_assoc_1"/>
    <property type="match status" value="1"/>
</dbReference>
<dbReference type="OrthoDB" id="591557at2759"/>
<dbReference type="CDD" id="cd22157">
    <property type="entry name" value="F-box_AtFBW1-like"/>
    <property type="match status" value="1"/>
</dbReference>
<evidence type="ECO:0000313" key="2">
    <source>
        <dbReference type="EMBL" id="KAA8516855.1"/>
    </source>
</evidence>
<dbReference type="InterPro" id="IPR006527">
    <property type="entry name" value="F-box-assoc_dom_typ1"/>
</dbReference>
<reference evidence="2 3" key="1">
    <citation type="submission" date="2019-09" db="EMBL/GenBank/DDBJ databases">
        <title>A chromosome-level genome assembly of the Chinese tupelo Nyssa sinensis.</title>
        <authorList>
            <person name="Yang X."/>
            <person name="Kang M."/>
            <person name="Yang Y."/>
            <person name="Xiong H."/>
            <person name="Wang M."/>
            <person name="Zhang Z."/>
            <person name="Wang Z."/>
            <person name="Wu H."/>
            <person name="Ma T."/>
            <person name="Liu J."/>
            <person name="Xi Z."/>
        </authorList>
    </citation>
    <scope>NUCLEOTIDE SEQUENCE [LARGE SCALE GENOMIC DNA]</scope>
    <source>
        <strain evidence="2">J267</strain>
        <tissue evidence="2">Leaf</tissue>
    </source>
</reference>
<evidence type="ECO:0000313" key="3">
    <source>
        <dbReference type="Proteomes" id="UP000325577"/>
    </source>
</evidence>
<dbReference type="InterPro" id="IPR050796">
    <property type="entry name" value="SCF_F-box_component"/>
</dbReference>
<dbReference type="InterPro" id="IPR017451">
    <property type="entry name" value="F-box-assoc_interact_dom"/>
</dbReference>
<keyword evidence="3" id="KW-1185">Reference proteome</keyword>
<dbReference type="Pfam" id="PF00646">
    <property type="entry name" value="F-box"/>
    <property type="match status" value="1"/>
</dbReference>
<evidence type="ECO:0000259" key="1">
    <source>
        <dbReference type="PROSITE" id="PS50181"/>
    </source>
</evidence>
<sequence>MSDLPTDAVADILSRLPPKSLLQFRCVSKPWCALIDSPNFIKSHLKRSIETKNNLSLILGLILEDEDEDEDELYSIEKHQKLPVPPIEDQLIVYGFGHDVVNDDYKLVRMAQFDAEDDDSFYSEVKVYNLKSNLWRRIPDFPYYHPFDGRSGMLVSDALHWVVARKRRSDKADLIAAFDIRTEDYSLVPQPEFSDKSFFMNVRVLGECLSISCHFISSARIDIWVMKEYGVKESWTKLFSVAQSLISSFVDVVPIAYSKSALSRLVLMVEVMGRSSQHKRRERKRRIVRRGNSILGLILH</sequence>
<dbReference type="Proteomes" id="UP000325577">
    <property type="component" value="Linkage Group LG8"/>
</dbReference>
<dbReference type="EMBL" id="CM018051">
    <property type="protein sequence ID" value="KAA8516855.1"/>
    <property type="molecule type" value="Genomic_DNA"/>
</dbReference>
<feature type="domain" description="F-box" evidence="1">
    <location>
        <begin position="1"/>
        <end position="44"/>
    </location>
</feature>
<organism evidence="2 3">
    <name type="scientific">Nyssa sinensis</name>
    <dbReference type="NCBI Taxonomy" id="561372"/>
    <lineage>
        <taxon>Eukaryota</taxon>
        <taxon>Viridiplantae</taxon>
        <taxon>Streptophyta</taxon>
        <taxon>Embryophyta</taxon>
        <taxon>Tracheophyta</taxon>
        <taxon>Spermatophyta</taxon>
        <taxon>Magnoliopsida</taxon>
        <taxon>eudicotyledons</taxon>
        <taxon>Gunneridae</taxon>
        <taxon>Pentapetalae</taxon>
        <taxon>asterids</taxon>
        <taxon>Cornales</taxon>
        <taxon>Nyssaceae</taxon>
        <taxon>Nyssa</taxon>
    </lineage>
</organism>
<dbReference type="InterPro" id="IPR036047">
    <property type="entry name" value="F-box-like_dom_sf"/>
</dbReference>
<dbReference type="Gene3D" id="1.20.1280.50">
    <property type="match status" value="1"/>
</dbReference>
<dbReference type="SMART" id="SM00256">
    <property type="entry name" value="FBOX"/>
    <property type="match status" value="1"/>
</dbReference>
<accession>A0A5J4ZE09</accession>
<dbReference type="Pfam" id="PF07734">
    <property type="entry name" value="FBA_1"/>
    <property type="match status" value="1"/>
</dbReference>
<protein>
    <recommendedName>
        <fullName evidence="1">F-box domain-containing protein</fullName>
    </recommendedName>
</protein>
<dbReference type="AlphaFoldDB" id="A0A5J4ZE09"/>
<dbReference type="PANTHER" id="PTHR31672">
    <property type="entry name" value="BNACNNG10540D PROTEIN"/>
    <property type="match status" value="1"/>
</dbReference>
<dbReference type="PROSITE" id="PS50181">
    <property type="entry name" value="FBOX"/>
    <property type="match status" value="1"/>
</dbReference>